<feature type="compositionally biased region" description="Polar residues" evidence="1">
    <location>
        <begin position="1"/>
        <end position="42"/>
    </location>
</feature>
<organism evidence="2 3">
    <name type="scientific">Lingula anatina</name>
    <name type="common">Brachiopod</name>
    <name type="synonym">Lingula unguis</name>
    <dbReference type="NCBI Taxonomy" id="7574"/>
    <lineage>
        <taxon>Eukaryota</taxon>
        <taxon>Metazoa</taxon>
        <taxon>Spiralia</taxon>
        <taxon>Lophotrochozoa</taxon>
        <taxon>Brachiopoda</taxon>
        <taxon>Linguliformea</taxon>
        <taxon>Lingulata</taxon>
        <taxon>Lingulida</taxon>
        <taxon>Linguloidea</taxon>
        <taxon>Lingulidae</taxon>
        <taxon>Lingula</taxon>
    </lineage>
</organism>
<dbReference type="KEGG" id="lak:106169626"/>
<sequence>MSSQARSPSIPSENTAGNSPNSLFSPIQVCPTRSPQAGNLTGSARKVKDSAADWHNHVQSWNALSSKGMSIINKIANLKLETIFNSTSSADDEEDSVTRNTFSMPEELETWCKALDTVLEGMNKIVKKLEIVTAALKGVRDLEWHRCVGGAEPLFQTWPIEEFYNASEELLAMFNRELELKTTIVQNVAHVQNRETLMFYTSAWLHQPYIDKNADILIQSMVVETGFR</sequence>
<dbReference type="AlphaFoldDB" id="A0A1S3J2G4"/>
<dbReference type="PRINTS" id="PR02040">
    <property type="entry name" value="CDK2IP"/>
</dbReference>
<dbReference type="RefSeq" id="XP_013404602.1">
    <property type="nucleotide sequence ID" value="XM_013549148.1"/>
</dbReference>
<accession>A0A1S3J2G4</accession>
<reference evidence="3" key="1">
    <citation type="submission" date="2025-08" db="UniProtKB">
        <authorList>
            <consortium name="RefSeq"/>
        </authorList>
    </citation>
    <scope>IDENTIFICATION</scope>
    <source>
        <tissue evidence="3">Gonads</tissue>
    </source>
</reference>
<dbReference type="PANTHER" id="PTHR15827">
    <property type="entry name" value="CYCLIN-DEPENDENT KINASE 2-INTERACTING PROTEIN"/>
    <property type="match status" value="1"/>
</dbReference>
<dbReference type="GO" id="GO:0016301">
    <property type="term" value="F:kinase activity"/>
    <property type="evidence" value="ECO:0007669"/>
    <property type="project" value="UniProtKB-KW"/>
</dbReference>
<keyword evidence="3" id="KW-0808">Transferase</keyword>
<dbReference type="GeneID" id="106169626"/>
<feature type="region of interest" description="Disordered" evidence="1">
    <location>
        <begin position="1"/>
        <end position="48"/>
    </location>
</feature>
<dbReference type="Proteomes" id="UP000085678">
    <property type="component" value="Unplaced"/>
</dbReference>
<keyword evidence="3" id="KW-0418">Kinase</keyword>
<evidence type="ECO:0000256" key="1">
    <source>
        <dbReference type="SAM" id="MobiDB-lite"/>
    </source>
</evidence>
<protein>
    <submittedName>
        <fullName evidence="3">Cyclin-dependent kinase 2-interacting protein</fullName>
    </submittedName>
</protein>
<evidence type="ECO:0000313" key="3">
    <source>
        <dbReference type="RefSeq" id="XP_013404602.1"/>
    </source>
</evidence>
<evidence type="ECO:0000313" key="2">
    <source>
        <dbReference type="Proteomes" id="UP000085678"/>
    </source>
</evidence>
<keyword evidence="2" id="KW-1185">Reference proteome</keyword>
<gene>
    <name evidence="3" type="primary">LOC106169626</name>
</gene>
<dbReference type="STRING" id="7574.A0A1S3J2G4"/>
<dbReference type="OrthoDB" id="17066at2759"/>
<dbReference type="InterPro" id="IPR023250">
    <property type="entry name" value="Cyclin-dep_Kinase_2_interact"/>
</dbReference>
<dbReference type="PANTHER" id="PTHR15827:SF2">
    <property type="entry name" value="CYCLIN-DEPENDENT KINASE 2-INTERACTING PROTEIN"/>
    <property type="match status" value="1"/>
</dbReference>
<name>A0A1S3J2G4_LINAN</name>
<proteinExistence type="predicted"/>
<dbReference type="FunCoup" id="A0A1S3J2G4">
    <property type="interactions" value="4"/>
</dbReference>
<dbReference type="InParanoid" id="A0A1S3J2G4"/>